<proteinExistence type="predicted"/>
<accession>A0A3E1Y3D4</accession>
<dbReference type="Gene3D" id="3.40.960.10">
    <property type="entry name" value="VSR Endonuclease"/>
    <property type="match status" value="1"/>
</dbReference>
<evidence type="ECO:0000313" key="1">
    <source>
        <dbReference type="EMBL" id="RFS19164.1"/>
    </source>
</evidence>
<evidence type="ECO:0000313" key="2">
    <source>
        <dbReference type="Proteomes" id="UP000260644"/>
    </source>
</evidence>
<reference evidence="1 2" key="1">
    <citation type="submission" date="2018-07" db="EMBL/GenBank/DDBJ databases">
        <title>Chitinophaga K2CV101002-2 sp. nov., isolated from a monsoon evergreen broad-leaved forest soil.</title>
        <authorList>
            <person name="Lv Y."/>
        </authorList>
    </citation>
    <scope>NUCLEOTIDE SEQUENCE [LARGE SCALE GENOMIC DNA]</scope>
    <source>
        <strain evidence="1 2">GDMCC 1.1288</strain>
    </source>
</reference>
<protein>
    <recommendedName>
        <fullName evidence="3">DUF559 domain-containing protein</fullName>
    </recommendedName>
</protein>
<evidence type="ECO:0008006" key="3">
    <source>
        <dbReference type="Google" id="ProtNLM"/>
    </source>
</evidence>
<dbReference type="OrthoDB" id="878605at2"/>
<dbReference type="AlphaFoldDB" id="A0A3E1Y3D4"/>
<dbReference type="Proteomes" id="UP000260644">
    <property type="component" value="Unassembled WGS sequence"/>
</dbReference>
<name>A0A3E1Y3D4_9BACT</name>
<gene>
    <name evidence="1" type="ORF">DVR12_24650</name>
</gene>
<comment type="caution">
    <text evidence="1">The sequence shown here is derived from an EMBL/GenBank/DDBJ whole genome shotgun (WGS) entry which is preliminary data.</text>
</comment>
<dbReference type="RefSeq" id="WP_116978479.1">
    <property type="nucleotide sequence ID" value="NZ_QPMM01000015.1"/>
</dbReference>
<sequence length="477" mass="56833">MEGKFSFADIKRYQDKLDERGLESFRVIGGLFRKRKNGASGSPKIQVKCLKHNYVCKPVVATSIFRNSKPCIQCQFDKRRNAREKPVSHFQEKIDLRFGRNKYSIKSLEHTNNKKKYKIICLQHNNEFYVTGSNIRKFKGFACEDCKKVQHYKTMSILTWQQRADEIFGPGKFIIPEQVLNNGLINVFCSKHGKLFIQRKNNFSKGHYACKECEFEHRGKHREKYNDQNIQQFFDNIFQEGKKKFLRIERINKNRFIISECCQHPGTIFKQHISNVFKHKGCIHCRNEEASKRYRKYTYDDFISKSKELFGQKYIYPRGQVIKNINTKLELICKIHGTFTRSFYEHISEKRHCRKCEIKYLGERKIAEYLDQNNIIYEYQKSFEGLKNKGKLFYDFYIDKLKLLIEFNGDQHYRKVNKFGGIKALEEVLTNDRIKRVFAHKNGLRLLILEDFHLNNLHKELEIHLFESNTGKKDTIQ</sequence>
<organism evidence="1 2">
    <name type="scientific">Chitinophaga silvatica</name>
    <dbReference type="NCBI Taxonomy" id="2282649"/>
    <lineage>
        <taxon>Bacteria</taxon>
        <taxon>Pseudomonadati</taxon>
        <taxon>Bacteroidota</taxon>
        <taxon>Chitinophagia</taxon>
        <taxon>Chitinophagales</taxon>
        <taxon>Chitinophagaceae</taxon>
        <taxon>Chitinophaga</taxon>
    </lineage>
</organism>
<keyword evidence="2" id="KW-1185">Reference proteome</keyword>
<dbReference type="EMBL" id="QPMM01000015">
    <property type="protein sequence ID" value="RFS19164.1"/>
    <property type="molecule type" value="Genomic_DNA"/>
</dbReference>